<evidence type="ECO:0000256" key="1">
    <source>
        <dbReference type="SAM" id="MobiDB-lite"/>
    </source>
</evidence>
<reference evidence="2" key="1">
    <citation type="submission" date="2017-04" db="EMBL/GenBank/DDBJ databases">
        <title>Population genomics of picophytoplankton unveils novel chromosome hypervariability.</title>
        <authorList>
            <consortium name="DOE Joint Genome Institute"/>
            <person name="Blanc-Mathieu R."/>
            <person name="Krasovec M."/>
            <person name="Hebrard M."/>
            <person name="Yau S."/>
            <person name="Desgranges E."/>
            <person name="Martin J."/>
            <person name="Schackwitz W."/>
            <person name="Kuo A."/>
            <person name="Salin G."/>
            <person name="Donnadieu C."/>
            <person name="Desdevises Y."/>
            <person name="Sanchez-Ferandin S."/>
            <person name="Moreau H."/>
            <person name="Rivals E."/>
            <person name="Grigoriev I.V."/>
            <person name="Grimsley N."/>
            <person name="Eyre-Walker A."/>
            <person name="Piganeau G."/>
        </authorList>
    </citation>
    <scope>NUCLEOTIDE SEQUENCE [LARGE SCALE GENOMIC DNA]</scope>
    <source>
        <strain evidence="2">RCC 1115</strain>
    </source>
</reference>
<dbReference type="Proteomes" id="UP000195557">
    <property type="component" value="Unassembled WGS sequence"/>
</dbReference>
<proteinExistence type="predicted"/>
<accession>A0A1Y5IHE8</accession>
<sequence>MREVGSSERARALQRDLREFGSHVVGDDDARTRVLAPSDDEDSNDGSDAETSRGRGGDLGGPGAKDAMRLAESFASGAWAALGGAASKAREALEKADVDKARSVGIGALGALKNVVKATADVAVRATADVLAGEDSADEEEEARLALLERLDEFGLGEVRTSIDRASDAARAALARSCVKEADIVRVRESVRRWEEHITTSAEAPSAGKPSSPGVEATLVAVPLDDDEEDAERAAQVESAAKTLTSLIGFVDARAEDMTSSLARYAEKKVSERHGAAAVVEALEDGLDTIYQEFARDGLAKLTVSALRAIEEIIESIERGEDARWVVRDDATRVATRARNIVAKWESDIEVFAHAVKEALLSVATAVEDATRDSWPMSAPEPSAVAQVSTAALDRDRATCVGIHRDAAMQLAWIIESAASLTSDS</sequence>
<name>A0A1Y5IHE8_OSTTA</name>
<organism evidence="2">
    <name type="scientific">Ostreococcus tauri</name>
    <name type="common">Marine green alga</name>
    <dbReference type="NCBI Taxonomy" id="70448"/>
    <lineage>
        <taxon>Eukaryota</taxon>
        <taxon>Viridiplantae</taxon>
        <taxon>Chlorophyta</taxon>
        <taxon>Mamiellophyceae</taxon>
        <taxon>Mamiellales</taxon>
        <taxon>Bathycoccaceae</taxon>
        <taxon>Ostreococcus</taxon>
    </lineage>
</organism>
<protein>
    <submittedName>
        <fullName evidence="2">Uncharacterized protein</fullName>
    </submittedName>
</protein>
<gene>
    <name evidence="2" type="ORF">BE221DRAFT_191184</name>
</gene>
<feature type="region of interest" description="Disordered" evidence="1">
    <location>
        <begin position="16"/>
        <end position="65"/>
    </location>
</feature>
<feature type="compositionally biased region" description="Acidic residues" evidence="1">
    <location>
        <begin position="38"/>
        <end position="48"/>
    </location>
</feature>
<evidence type="ECO:0000313" key="2">
    <source>
        <dbReference type="EMBL" id="OUS47594.1"/>
    </source>
</evidence>
<feature type="compositionally biased region" description="Basic and acidic residues" evidence="1">
    <location>
        <begin position="16"/>
        <end position="32"/>
    </location>
</feature>
<dbReference type="AlphaFoldDB" id="A0A1Y5IHE8"/>
<dbReference type="EMBL" id="KZ155778">
    <property type="protein sequence ID" value="OUS47594.1"/>
    <property type="molecule type" value="Genomic_DNA"/>
</dbReference>